<protein>
    <recommendedName>
        <fullName evidence="4">HTH luxR-type domain-containing protein</fullName>
    </recommendedName>
</protein>
<dbReference type="PRINTS" id="PR00038">
    <property type="entry name" value="HTHLUXR"/>
</dbReference>
<keyword evidence="6" id="KW-1185">Reference proteome</keyword>
<evidence type="ECO:0000256" key="3">
    <source>
        <dbReference type="ARBA" id="ARBA00023163"/>
    </source>
</evidence>
<dbReference type="PROSITE" id="PS50043">
    <property type="entry name" value="HTH_LUXR_2"/>
    <property type="match status" value="1"/>
</dbReference>
<feature type="domain" description="HTH luxR-type" evidence="4">
    <location>
        <begin position="125"/>
        <end position="190"/>
    </location>
</feature>
<gene>
    <name evidence="5" type="ORF">GCM10008957_21020</name>
</gene>
<dbReference type="CDD" id="cd06170">
    <property type="entry name" value="LuxR_C_like"/>
    <property type="match status" value="1"/>
</dbReference>
<sequence length="194" mass="20208">MLPLRVRIELRPAALAAGVAGALLDEPAVRLVDDAADVLILDAASLSEWLAVPAAEAEAGLVVLDDGAPWTSELLERAQGWAWLKSDAPHGELLAAVRAAGAGLVSLPAGLARAVWQGAEEPELPPGDSVSLTPREQEVLALLGLGLSNKRIARDLGVSDHTVKFHVTALYSKLNVSSRTAAVTRAIQLGLLSV</sequence>
<reference evidence="5" key="2">
    <citation type="submission" date="2020-09" db="EMBL/GenBank/DDBJ databases">
        <authorList>
            <person name="Sun Q."/>
            <person name="Ohkuma M."/>
        </authorList>
    </citation>
    <scope>NUCLEOTIDE SEQUENCE</scope>
    <source>
        <strain evidence="5">JCM 31311</strain>
    </source>
</reference>
<dbReference type="Gene3D" id="1.10.10.10">
    <property type="entry name" value="Winged helix-like DNA-binding domain superfamily/Winged helix DNA-binding domain"/>
    <property type="match status" value="1"/>
</dbReference>
<dbReference type="InterPro" id="IPR016032">
    <property type="entry name" value="Sig_transdc_resp-reg_C-effctor"/>
</dbReference>
<dbReference type="EMBL" id="BMQL01000009">
    <property type="protein sequence ID" value="GGR08042.1"/>
    <property type="molecule type" value="Genomic_DNA"/>
</dbReference>
<name>A0A918F7A3_9DEIO</name>
<evidence type="ECO:0000313" key="6">
    <source>
        <dbReference type="Proteomes" id="UP000603865"/>
    </source>
</evidence>
<keyword evidence="1" id="KW-0805">Transcription regulation</keyword>
<dbReference type="AlphaFoldDB" id="A0A918F7A3"/>
<keyword evidence="3" id="KW-0804">Transcription</keyword>
<dbReference type="Pfam" id="PF00196">
    <property type="entry name" value="GerE"/>
    <property type="match status" value="1"/>
</dbReference>
<dbReference type="RefSeq" id="WP_189090090.1">
    <property type="nucleotide sequence ID" value="NZ_BMQL01000009.1"/>
</dbReference>
<accession>A0A918F7A3</accession>
<dbReference type="InterPro" id="IPR036388">
    <property type="entry name" value="WH-like_DNA-bd_sf"/>
</dbReference>
<proteinExistence type="predicted"/>
<dbReference type="PROSITE" id="PS00622">
    <property type="entry name" value="HTH_LUXR_1"/>
    <property type="match status" value="1"/>
</dbReference>
<organism evidence="5 6">
    <name type="scientific">Deinococcus ruber</name>
    <dbReference type="NCBI Taxonomy" id="1848197"/>
    <lineage>
        <taxon>Bacteria</taxon>
        <taxon>Thermotogati</taxon>
        <taxon>Deinococcota</taxon>
        <taxon>Deinococci</taxon>
        <taxon>Deinococcales</taxon>
        <taxon>Deinococcaceae</taxon>
        <taxon>Deinococcus</taxon>
    </lineage>
</organism>
<dbReference type="PANTHER" id="PTHR44688">
    <property type="entry name" value="DNA-BINDING TRANSCRIPTIONAL ACTIVATOR DEVR_DOSR"/>
    <property type="match status" value="1"/>
</dbReference>
<dbReference type="Proteomes" id="UP000603865">
    <property type="component" value="Unassembled WGS sequence"/>
</dbReference>
<dbReference type="PANTHER" id="PTHR44688:SF25">
    <property type="entry name" value="HTH LUXR-TYPE DOMAIN-CONTAINING PROTEIN"/>
    <property type="match status" value="1"/>
</dbReference>
<evidence type="ECO:0000256" key="2">
    <source>
        <dbReference type="ARBA" id="ARBA00023125"/>
    </source>
</evidence>
<evidence type="ECO:0000256" key="1">
    <source>
        <dbReference type="ARBA" id="ARBA00023015"/>
    </source>
</evidence>
<dbReference type="GO" id="GO:0006355">
    <property type="term" value="P:regulation of DNA-templated transcription"/>
    <property type="evidence" value="ECO:0007669"/>
    <property type="project" value="InterPro"/>
</dbReference>
<dbReference type="SMART" id="SM00421">
    <property type="entry name" value="HTH_LUXR"/>
    <property type="match status" value="1"/>
</dbReference>
<keyword evidence="2" id="KW-0238">DNA-binding</keyword>
<dbReference type="InterPro" id="IPR000792">
    <property type="entry name" value="Tscrpt_reg_LuxR_C"/>
</dbReference>
<reference evidence="5" key="1">
    <citation type="journal article" date="2014" name="Int. J. Syst. Evol. Microbiol.">
        <title>Complete genome sequence of Corynebacterium casei LMG S-19264T (=DSM 44701T), isolated from a smear-ripened cheese.</title>
        <authorList>
            <consortium name="US DOE Joint Genome Institute (JGI-PGF)"/>
            <person name="Walter F."/>
            <person name="Albersmeier A."/>
            <person name="Kalinowski J."/>
            <person name="Ruckert C."/>
        </authorList>
    </citation>
    <scope>NUCLEOTIDE SEQUENCE</scope>
    <source>
        <strain evidence="5">JCM 31311</strain>
    </source>
</reference>
<evidence type="ECO:0000313" key="5">
    <source>
        <dbReference type="EMBL" id="GGR08042.1"/>
    </source>
</evidence>
<dbReference type="SUPFAM" id="SSF46894">
    <property type="entry name" value="C-terminal effector domain of the bipartite response regulators"/>
    <property type="match status" value="1"/>
</dbReference>
<comment type="caution">
    <text evidence="5">The sequence shown here is derived from an EMBL/GenBank/DDBJ whole genome shotgun (WGS) entry which is preliminary data.</text>
</comment>
<dbReference type="GO" id="GO:0003677">
    <property type="term" value="F:DNA binding"/>
    <property type="evidence" value="ECO:0007669"/>
    <property type="project" value="UniProtKB-KW"/>
</dbReference>
<evidence type="ECO:0000259" key="4">
    <source>
        <dbReference type="PROSITE" id="PS50043"/>
    </source>
</evidence>